<reference evidence="2" key="1">
    <citation type="journal article" date="2015" name="Nat. Genet.">
        <title>The genome and transcriptome of the zoonotic hookworm Ancylostoma ceylanicum identify infection-specific gene families.</title>
        <authorList>
            <person name="Schwarz E.M."/>
            <person name="Hu Y."/>
            <person name="Antoshechkin I."/>
            <person name="Miller M.M."/>
            <person name="Sternberg P.W."/>
            <person name="Aroian R.V."/>
        </authorList>
    </citation>
    <scope>NUCLEOTIDE SEQUENCE</scope>
    <source>
        <strain evidence="2">HY135</strain>
    </source>
</reference>
<name>A0A016TM22_9BILA</name>
<sequence length="177" mass="21207">MSQDNKVEAPNGSTPRSILTCSTFGTEFRRRYCESRYAPILERKLARKYNYFRKLLHATLYPRDQRHLEKVTNEIVTTKDKIMELEEQLYFLTQRPYKEEQGMCMRQLLGNHISEVLFFIRCANMGEFCLKTITGPSSDCHCFPLFFLLIYWDSSFLLHNFICKFFYLNVWHLQSRL</sequence>
<proteinExistence type="predicted"/>
<evidence type="ECO:0000313" key="1">
    <source>
        <dbReference type="EMBL" id="EYC03548.1"/>
    </source>
</evidence>
<organism evidence="1 2">
    <name type="scientific">Ancylostoma ceylanicum</name>
    <dbReference type="NCBI Taxonomy" id="53326"/>
    <lineage>
        <taxon>Eukaryota</taxon>
        <taxon>Metazoa</taxon>
        <taxon>Ecdysozoa</taxon>
        <taxon>Nematoda</taxon>
        <taxon>Chromadorea</taxon>
        <taxon>Rhabditida</taxon>
        <taxon>Rhabditina</taxon>
        <taxon>Rhabditomorpha</taxon>
        <taxon>Strongyloidea</taxon>
        <taxon>Ancylostomatidae</taxon>
        <taxon>Ancylostomatinae</taxon>
        <taxon>Ancylostoma</taxon>
    </lineage>
</organism>
<gene>
    <name evidence="1" type="primary">Acey_s0093.g2653</name>
    <name evidence="1" type="ORF">Y032_0093g2653</name>
</gene>
<dbReference type="AlphaFoldDB" id="A0A016TM22"/>
<accession>A0A016TM22</accession>
<keyword evidence="2" id="KW-1185">Reference proteome</keyword>
<protein>
    <submittedName>
        <fullName evidence="1">Uncharacterized protein</fullName>
    </submittedName>
</protein>
<dbReference type="Proteomes" id="UP000024635">
    <property type="component" value="Unassembled WGS sequence"/>
</dbReference>
<dbReference type="EMBL" id="JARK01001429">
    <property type="protein sequence ID" value="EYC03548.1"/>
    <property type="molecule type" value="Genomic_DNA"/>
</dbReference>
<evidence type="ECO:0000313" key="2">
    <source>
        <dbReference type="Proteomes" id="UP000024635"/>
    </source>
</evidence>
<comment type="caution">
    <text evidence="1">The sequence shown here is derived from an EMBL/GenBank/DDBJ whole genome shotgun (WGS) entry which is preliminary data.</text>
</comment>